<dbReference type="EMBL" id="NCSJ02000501">
    <property type="protein sequence ID" value="RFU24125.1"/>
    <property type="molecule type" value="Genomic_DNA"/>
</dbReference>
<feature type="non-terminal residue" evidence="2">
    <location>
        <position position="542"/>
    </location>
</feature>
<organism evidence="2 3">
    <name type="scientific">Scytalidium lignicola</name>
    <name type="common">Hyphomycete</name>
    <dbReference type="NCBI Taxonomy" id="5539"/>
    <lineage>
        <taxon>Eukaryota</taxon>
        <taxon>Fungi</taxon>
        <taxon>Dikarya</taxon>
        <taxon>Ascomycota</taxon>
        <taxon>Pezizomycotina</taxon>
        <taxon>Leotiomycetes</taxon>
        <taxon>Leotiomycetes incertae sedis</taxon>
        <taxon>Scytalidium</taxon>
    </lineage>
</organism>
<dbReference type="InterPro" id="IPR050309">
    <property type="entry name" value="Type-B_Carboxylest/Lipase"/>
</dbReference>
<evidence type="ECO:0000259" key="1">
    <source>
        <dbReference type="Pfam" id="PF00135"/>
    </source>
</evidence>
<gene>
    <name evidence="2" type="ORF">B7463_g12213</name>
</gene>
<name>A0A3E2GSI7_SCYLI</name>
<protein>
    <recommendedName>
        <fullName evidence="1">Carboxylesterase type B domain-containing protein</fullName>
    </recommendedName>
</protein>
<dbReference type="AlphaFoldDB" id="A0A3E2GSI7"/>
<feature type="domain" description="Carboxylesterase type B" evidence="1">
    <location>
        <begin position="11"/>
        <end position="441"/>
    </location>
</feature>
<dbReference type="Pfam" id="PF00135">
    <property type="entry name" value="COesterase"/>
    <property type="match status" value="1"/>
</dbReference>
<sequence length="542" mass="59321">MTVMLQHPILGEIKGNVKDGVVQYLGIKFATLAHRLADPVPVVDNDGRGIIDATKFGLSDTECLNLNVTVPAGSQGRKLPVFLFIHGGGFAIGSNSWPHLDQARIVQFSAQRNLPVVGVIINYRLGHLGFMTSKVLRAAGVKSNRALLDQRAALQWIQKSIAGFGSDPDNVTILGESAGAISSMIHLSASKPLFKRATCMSGTTLMRKPMTTEEEENSYNGVLDSLEIKGENAQEQVKALLEIPFDKFLGIPRDVGWAWCVDGDFVSETLTHAHLAELSGKTEEAISAIPAAGSVKDLMLGDCQLDTSTVAMFLAPRKSGIGRTFSEFMNEFSAQPAAVESVLNAYGITPTISDDKAFLHVLQLGTDIAFLAPVLSYANAWPGNTYVYHFNEPNPWEGPWKGQTGHVLDVSLLFMNFADTLTPEQKTIGHAFADHFLKFFNGIAPWPAYTQHKPVSLIIGGSDQSRGPAYVAETRDPKETGRRQEIYSFAQVSEVRPRPICSVGKYVTLKIVSEVYNRSRLKFSNVAQFHAQHQNRNYESAK</sequence>
<dbReference type="InterPro" id="IPR029058">
    <property type="entry name" value="AB_hydrolase_fold"/>
</dbReference>
<keyword evidence="3" id="KW-1185">Reference proteome</keyword>
<reference evidence="2 3" key="1">
    <citation type="submission" date="2018-05" db="EMBL/GenBank/DDBJ databases">
        <title>Draft genome sequence of Scytalidium lignicola DSM 105466, a ubiquitous saprotrophic fungus.</title>
        <authorList>
            <person name="Buettner E."/>
            <person name="Gebauer A.M."/>
            <person name="Hofrichter M."/>
            <person name="Liers C."/>
            <person name="Kellner H."/>
        </authorList>
    </citation>
    <scope>NUCLEOTIDE SEQUENCE [LARGE SCALE GENOMIC DNA]</scope>
    <source>
        <strain evidence="2 3">DSM 105466</strain>
    </source>
</reference>
<comment type="caution">
    <text evidence="2">The sequence shown here is derived from an EMBL/GenBank/DDBJ whole genome shotgun (WGS) entry which is preliminary data.</text>
</comment>
<feature type="non-terminal residue" evidence="2">
    <location>
        <position position="1"/>
    </location>
</feature>
<dbReference type="PANTHER" id="PTHR11559">
    <property type="entry name" value="CARBOXYLESTERASE"/>
    <property type="match status" value="1"/>
</dbReference>
<accession>A0A3E2GSI7</accession>
<dbReference type="OMA" id="SWPQFDY"/>
<dbReference type="OrthoDB" id="3200163at2759"/>
<dbReference type="STRING" id="5539.A0A3E2GSI7"/>
<dbReference type="Proteomes" id="UP000258309">
    <property type="component" value="Unassembled WGS sequence"/>
</dbReference>
<dbReference type="InterPro" id="IPR002018">
    <property type="entry name" value="CarbesteraseB"/>
</dbReference>
<evidence type="ECO:0000313" key="2">
    <source>
        <dbReference type="EMBL" id="RFU24125.1"/>
    </source>
</evidence>
<dbReference type="SUPFAM" id="SSF53474">
    <property type="entry name" value="alpha/beta-Hydrolases"/>
    <property type="match status" value="1"/>
</dbReference>
<proteinExistence type="predicted"/>
<dbReference type="Gene3D" id="3.40.50.1820">
    <property type="entry name" value="alpha/beta hydrolase"/>
    <property type="match status" value="1"/>
</dbReference>
<evidence type="ECO:0000313" key="3">
    <source>
        <dbReference type="Proteomes" id="UP000258309"/>
    </source>
</evidence>